<evidence type="ECO:0000256" key="1">
    <source>
        <dbReference type="SAM" id="MobiDB-lite"/>
    </source>
</evidence>
<gene>
    <name evidence="2" type="ORF">N7498_009729</name>
</gene>
<dbReference type="GeneID" id="83184086"/>
<dbReference type="OrthoDB" id="4157036at2759"/>
<comment type="caution">
    <text evidence="2">The sequence shown here is derived from an EMBL/GenBank/DDBJ whole genome shotgun (WGS) entry which is preliminary data.</text>
</comment>
<name>A0A9W9J6P1_9EURO</name>
<reference evidence="2" key="2">
    <citation type="journal article" date="2023" name="IMA Fungus">
        <title>Comparative genomic study of the Penicillium genus elucidates a diverse pangenome and 15 lateral gene transfer events.</title>
        <authorList>
            <person name="Petersen C."/>
            <person name="Sorensen T."/>
            <person name="Nielsen M.R."/>
            <person name="Sondergaard T.E."/>
            <person name="Sorensen J.L."/>
            <person name="Fitzpatrick D.A."/>
            <person name="Frisvad J.C."/>
            <person name="Nielsen K.L."/>
        </authorList>
    </citation>
    <scope>NUCLEOTIDE SEQUENCE</scope>
    <source>
        <strain evidence="2">IBT 15544</strain>
    </source>
</reference>
<proteinExistence type="predicted"/>
<evidence type="ECO:0000313" key="3">
    <source>
        <dbReference type="Proteomes" id="UP001150904"/>
    </source>
</evidence>
<organism evidence="2 3">
    <name type="scientific">Penicillium cinerascens</name>
    <dbReference type="NCBI Taxonomy" id="70096"/>
    <lineage>
        <taxon>Eukaryota</taxon>
        <taxon>Fungi</taxon>
        <taxon>Dikarya</taxon>
        <taxon>Ascomycota</taxon>
        <taxon>Pezizomycotina</taxon>
        <taxon>Eurotiomycetes</taxon>
        <taxon>Eurotiomycetidae</taxon>
        <taxon>Eurotiales</taxon>
        <taxon>Aspergillaceae</taxon>
        <taxon>Penicillium</taxon>
    </lineage>
</organism>
<keyword evidence="3" id="KW-1185">Reference proteome</keyword>
<dbReference type="EMBL" id="JAPQKR010000016">
    <property type="protein sequence ID" value="KAJ5190744.1"/>
    <property type="molecule type" value="Genomic_DNA"/>
</dbReference>
<protein>
    <submittedName>
        <fullName evidence="2">Uncharacterized protein</fullName>
    </submittedName>
</protein>
<reference evidence="2" key="1">
    <citation type="submission" date="2022-12" db="EMBL/GenBank/DDBJ databases">
        <authorList>
            <person name="Petersen C."/>
        </authorList>
    </citation>
    <scope>NUCLEOTIDE SEQUENCE</scope>
    <source>
        <strain evidence="2">IBT 15544</strain>
    </source>
</reference>
<dbReference type="Proteomes" id="UP001150904">
    <property type="component" value="Unassembled WGS sequence"/>
</dbReference>
<evidence type="ECO:0000313" key="2">
    <source>
        <dbReference type="EMBL" id="KAJ5190744.1"/>
    </source>
</evidence>
<sequence>MPVDNDRRAHYAQQYRPPRLGPFLDPESLKRRNYTCDSSSLSPSTDLPGSSESIFNAIKVTSPEGSTPVSGTAYNMGPVMEEGLAANIAMFIPSTSSNDDHPSAERYSAGKERRRVDTVWWRNQMLSDQSSHYTPHLGAGPFTETILTADAAWNLHRKAISLDTVGGNQHVPRWPENLGSAVSTFRPQYPPPERQPTPPGLPSFNTPEAMYYSAQFLVGQNGGRHMCGVSQHTQSYGDALLRFFNLSPSNETAPGGLSVAGIGRAEDGTIVQGRFPYRQSGHGINLARQLNDHPFHQSNLPIAENETEQLRQVMGTEGTSTKSPVYPSRRRIRIYTPPSIGRLWPFSDSTSGSAIPPRPRKQGRAITLFSLQRNAPTQNGSTSAPSTVESSVHDVGVIGNQISPTSPLQSVHTQAIPGDLADEELPETGYSNFDLLSWLPAQFCLCCSGRRISKNRHSMEPLEVVTTGETYLTAREDQHRRKWGSSWISCWSSLVCPGALLSGQSAR</sequence>
<dbReference type="RefSeq" id="XP_058303684.1">
    <property type="nucleotide sequence ID" value="XM_058456785.1"/>
</dbReference>
<dbReference type="AlphaFoldDB" id="A0A9W9J6P1"/>
<feature type="region of interest" description="Disordered" evidence="1">
    <location>
        <begin position="1"/>
        <end position="28"/>
    </location>
</feature>
<accession>A0A9W9J6P1</accession>